<keyword evidence="2" id="KW-1185">Reference proteome</keyword>
<evidence type="ECO:0000313" key="2">
    <source>
        <dbReference type="Proteomes" id="UP001226691"/>
    </source>
</evidence>
<proteinExistence type="predicted"/>
<evidence type="ECO:0000313" key="1">
    <source>
        <dbReference type="EMBL" id="MDQ1124032.1"/>
    </source>
</evidence>
<dbReference type="EMBL" id="JAUTBF010000001">
    <property type="protein sequence ID" value="MDQ1124032.1"/>
    <property type="molecule type" value="Genomic_DNA"/>
</dbReference>
<dbReference type="Proteomes" id="UP001226691">
    <property type="component" value="Unassembled WGS sequence"/>
</dbReference>
<accession>A0ABU0TWJ5</accession>
<gene>
    <name evidence="1" type="ORF">QE412_002605</name>
</gene>
<protein>
    <submittedName>
        <fullName evidence="1">Uncharacterized protein</fullName>
    </submittedName>
</protein>
<comment type="caution">
    <text evidence="1">The sequence shown here is derived from an EMBL/GenBank/DDBJ whole genome shotgun (WGS) entry which is preliminary data.</text>
</comment>
<organism evidence="1 2">
    <name type="scientific">Microbacterium trichothecenolyticum</name>
    <name type="common">Aureobacterium trichothecenolyticum</name>
    <dbReference type="NCBI Taxonomy" id="69370"/>
    <lineage>
        <taxon>Bacteria</taxon>
        <taxon>Bacillati</taxon>
        <taxon>Actinomycetota</taxon>
        <taxon>Actinomycetes</taxon>
        <taxon>Micrococcales</taxon>
        <taxon>Microbacteriaceae</taxon>
        <taxon>Microbacterium</taxon>
    </lineage>
</organism>
<reference evidence="1 2" key="1">
    <citation type="submission" date="2023-07" db="EMBL/GenBank/DDBJ databases">
        <title>Functional and genomic diversity of the sorghum phyllosphere microbiome.</title>
        <authorList>
            <person name="Shade A."/>
        </authorList>
    </citation>
    <scope>NUCLEOTIDE SEQUENCE [LARGE SCALE GENOMIC DNA]</scope>
    <source>
        <strain evidence="1 2">SORGH_AS_1207</strain>
    </source>
</reference>
<name>A0ABU0TWJ5_MICTR</name>
<sequence length="109" mass="12396">MSGMNRYMLLDGPLRGRAVDELPEGYEVSETSDRIGVWIKTREDFDELHAILELMTSAQARLDTQTRGEAPDGTPIVANNDETRQAISDMREANARQDRLLRRMAPDLY</sequence>